<dbReference type="AlphaFoldDB" id="A0A5C3KI89"/>
<keyword evidence="2" id="KW-1185">Reference proteome</keyword>
<evidence type="ECO:0000313" key="1">
    <source>
        <dbReference type="EMBL" id="TFK19575.1"/>
    </source>
</evidence>
<name>A0A5C3KI89_COPMA</name>
<accession>A0A5C3KI89</accession>
<dbReference type="EMBL" id="ML210334">
    <property type="protein sequence ID" value="TFK19575.1"/>
    <property type="molecule type" value="Genomic_DNA"/>
</dbReference>
<proteinExistence type="predicted"/>
<protein>
    <submittedName>
        <fullName evidence="1">Uncharacterized protein</fullName>
    </submittedName>
</protein>
<sequence length="219" mass="26029">MWRMEVERCRRSQPETVPLIDLTDFIATESGSSDPIHHDYYRHAQYDDESEMERMTYIAEGDKRVFNLPHPDRNPLMCYDVDLIEEEYKRVLHEWNDFEEEKWEAQKKFRNWPTPDNLQRLISKDIAVQTASSASRYLEYYAGNHRLPIDFHQLFFKIYRPPEFYLYMTDDDWSPISSDGSFSPFDGSWIPPTSTMASTTFSPGLWIPPRHMQSQLIAV</sequence>
<evidence type="ECO:0000313" key="2">
    <source>
        <dbReference type="Proteomes" id="UP000307440"/>
    </source>
</evidence>
<dbReference type="STRING" id="230819.A0A5C3KI89"/>
<dbReference type="OrthoDB" id="10373924at2759"/>
<organism evidence="1 2">
    <name type="scientific">Coprinopsis marcescibilis</name>
    <name type="common">Agaric fungus</name>
    <name type="synonym">Psathyrella marcescibilis</name>
    <dbReference type="NCBI Taxonomy" id="230819"/>
    <lineage>
        <taxon>Eukaryota</taxon>
        <taxon>Fungi</taxon>
        <taxon>Dikarya</taxon>
        <taxon>Basidiomycota</taxon>
        <taxon>Agaricomycotina</taxon>
        <taxon>Agaricomycetes</taxon>
        <taxon>Agaricomycetidae</taxon>
        <taxon>Agaricales</taxon>
        <taxon>Agaricineae</taxon>
        <taxon>Psathyrellaceae</taxon>
        <taxon>Coprinopsis</taxon>
    </lineage>
</organism>
<dbReference type="Proteomes" id="UP000307440">
    <property type="component" value="Unassembled WGS sequence"/>
</dbReference>
<gene>
    <name evidence="1" type="ORF">FA15DRAFT_674294</name>
</gene>
<reference evidence="1 2" key="1">
    <citation type="journal article" date="2019" name="Nat. Ecol. Evol.">
        <title>Megaphylogeny resolves global patterns of mushroom evolution.</title>
        <authorList>
            <person name="Varga T."/>
            <person name="Krizsan K."/>
            <person name="Foldi C."/>
            <person name="Dima B."/>
            <person name="Sanchez-Garcia M."/>
            <person name="Sanchez-Ramirez S."/>
            <person name="Szollosi G.J."/>
            <person name="Szarkandi J.G."/>
            <person name="Papp V."/>
            <person name="Albert L."/>
            <person name="Andreopoulos W."/>
            <person name="Angelini C."/>
            <person name="Antonin V."/>
            <person name="Barry K.W."/>
            <person name="Bougher N.L."/>
            <person name="Buchanan P."/>
            <person name="Buyck B."/>
            <person name="Bense V."/>
            <person name="Catcheside P."/>
            <person name="Chovatia M."/>
            <person name="Cooper J."/>
            <person name="Damon W."/>
            <person name="Desjardin D."/>
            <person name="Finy P."/>
            <person name="Geml J."/>
            <person name="Haridas S."/>
            <person name="Hughes K."/>
            <person name="Justo A."/>
            <person name="Karasinski D."/>
            <person name="Kautmanova I."/>
            <person name="Kiss B."/>
            <person name="Kocsube S."/>
            <person name="Kotiranta H."/>
            <person name="LaButti K.M."/>
            <person name="Lechner B.E."/>
            <person name="Liimatainen K."/>
            <person name="Lipzen A."/>
            <person name="Lukacs Z."/>
            <person name="Mihaltcheva S."/>
            <person name="Morgado L.N."/>
            <person name="Niskanen T."/>
            <person name="Noordeloos M.E."/>
            <person name="Ohm R.A."/>
            <person name="Ortiz-Santana B."/>
            <person name="Ovrebo C."/>
            <person name="Racz N."/>
            <person name="Riley R."/>
            <person name="Savchenko A."/>
            <person name="Shiryaev A."/>
            <person name="Soop K."/>
            <person name="Spirin V."/>
            <person name="Szebenyi C."/>
            <person name="Tomsovsky M."/>
            <person name="Tulloss R.E."/>
            <person name="Uehling J."/>
            <person name="Grigoriev I.V."/>
            <person name="Vagvolgyi C."/>
            <person name="Papp T."/>
            <person name="Martin F.M."/>
            <person name="Miettinen O."/>
            <person name="Hibbett D.S."/>
            <person name="Nagy L.G."/>
        </authorList>
    </citation>
    <scope>NUCLEOTIDE SEQUENCE [LARGE SCALE GENOMIC DNA]</scope>
    <source>
        <strain evidence="1 2">CBS 121175</strain>
    </source>
</reference>